<dbReference type="AlphaFoldDB" id="A0A3N4K005"/>
<sequence>MALRKPAKATTGAIQKRKKRSQKSASVEYRNDAVDEHDQAIASLKIKVASLEERVDGLATSLEAYKLLRNRFISAFKIDKGLVNATEEDRKIITEGNGWAQGGDVVVDAQLYQDIGGRRDILAFGKLYGMSPGDVPMISYRPTIDALNLHAGVIASKHKIGSDEFYARFSEFMKLFEEYDYDEGYLEGNATDLTRAYWSFQNCIRTEVKRVDAGEASD</sequence>
<reference evidence="3 4" key="1">
    <citation type="journal article" date="2018" name="Nat. Ecol. Evol.">
        <title>Pezizomycetes genomes reveal the molecular basis of ectomycorrhizal truffle lifestyle.</title>
        <authorList>
            <person name="Murat C."/>
            <person name="Payen T."/>
            <person name="Noel B."/>
            <person name="Kuo A."/>
            <person name="Morin E."/>
            <person name="Chen J."/>
            <person name="Kohler A."/>
            <person name="Krizsan K."/>
            <person name="Balestrini R."/>
            <person name="Da Silva C."/>
            <person name="Montanini B."/>
            <person name="Hainaut M."/>
            <person name="Levati E."/>
            <person name="Barry K.W."/>
            <person name="Belfiori B."/>
            <person name="Cichocki N."/>
            <person name="Clum A."/>
            <person name="Dockter R.B."/>
            <person name="Fauchery L."/>
            <person name="Guy J."/>
            <person name="Iotti M."/>
            <person name="Le Tacon F."/>
            <person name="Lindquist E.A."/>
            <person name="Lipzen A."/>
            <person name="Malagnac F."/>
            <person name="Mello A."/>
            <person name="Molinier V."/>
            <person name="Miyauchi S."/>
            <person name="Poulain J."/>
            <person name="Riccioni C."/>
            <person name="Rubini A."/>
            <person name="Sitrit Y."/>
            <person name="Splivallo R."/>
            <person name="Traeger S."/>
            <person name="Wang M."/>
            <person name="Zifcakova L."/>
            <person name="Wipf D."/>
            <person name="Zambonelli A."/>
            <person name="Paolocci F."/>
            <person name="Nowrousian M."/>
            <person name="Ottonello S."/>
            <person name="Baldrian P."/>
            <person name="Spatafora J.W."/>
            <person name="Henrissat B."/>
            <person name="Nagy L.G."/>
            <person name="Aury J.M."/>
            <person name="Wincker P."/>
            <person name="Grigoriev I.V."/>
            <person name="Bonfante P."/>
            <person name="Martin F.M."/>
        </authorList>
    </citation>
    <scope>NUCLEOTIDE SEQUENCE [LARGE SCALE GENOMIC DNA]</scope>
    <source>
        <strain evidence="3 4">120613-1</strain>
    </source>
</reference>
<organism evidence="3 4">
    <name type="scientific">Choiromyces venosus 120613-1</name>
    <dbReference type="NCBI Taxonomy" id="1336337"/>
    <lineage>
        <taxon>Eukaryota</taxon>
        <taxon>Fungi</taxon>
        <taxon>Dikarya</taxon>
        <taxon>Ascomycota</taxon>
        <taxon>Pezizomycotina</taxon>
        <taxon>Pezizomycetes</taxon>
        <taxon>Pezizales</taxon>
        <taxon>Tuberaceae</taxon>
        <taxon>Choiromyces</taxon>
    </lineage>
</organism>
<feature type="coiled-coil region" evidence="1">
    <location>
        <begin position="34"/>
        <end position="61"/>
    </location>
</feature>
<dbReference type="EMBL" id="ML120366">
    <property type="protein sequence ID" value="RPB02828.1"/>
    <property type="molecule type" value="Genomic_DNA"/>
</dbReference>
<dbReference type="STRING" id="1336337.A0A3N4K005"/>
<feature type="region of interest" description="Disordered" evidence="2">
    <location>
        <begin position="1"/>
        <end position="31"/>
    </location>
</feature>
<evidence type="ECO:0000256" key="2">
    <source>
        <dbReference type="SAM" id="MobiDB-lite"/>
    </source>
</evidence>
<accession>A0A3N4K005</accession>
<protein>
    <submittedName>
        <fullName evidence="3">Uncharacterized protein</fullName>
    </submittedName>
</protein>
<keyword evidence="1" id="KW-0175">Coiled coil</keyword>
<gene>
    <name evidence="3" type="ORF">L873DRAFT_369145</name>
</gene>
<name>A0A3N4K005_9PEZI</name>
<proteinExistence type="predicted"/>
<evidence type="ECO:0000313" key="4">
    <source>
        <dbReference type="Proteomes" id="UP000276215"/>
    </source>
</evidence>
<keyword evidence="4" id="KW-1185">Reference proteome</keyword>
<evidence type="ECO:0000256" key="1">
    <source>
        <dbReference type="SAM" id="Coils"/>
    </source>
</evidence>
<dbReference type="OrthoDB" id="5420280at2759"/>
<evidence type="ECO:0000313" key="3">
    <source>
        <dbReference type="EMBL" id="RPB02828.1"/>
    </source>
</evidence>
<dbReference type="Proteomes" id="UP000276215">
    <property type="component" value="Unassembled WGS sequence"/>
</dbReference>